<feature type="repeat" description="TPR" evidence="1">
    <location>
        <begin position="201"/>
        <end position="234"/>
    </location>
</feature>
<accession>A0A433J8G0</accession>
<feature type="repeat" description="TPR" evidence="1">
    <location>
        <begin position="337"/>
        <end position="370"/>
    </location>
</feature>
<evidence type="ECO:0000256" key="1">
    <source>
        <dbReference type="PROSITE-ProRule" id="PRU00339"/>
    </source>
</evidence>
<dbReference type="RefSeq" id="WP_126999154.1">
    <property type="nucleotide sequence ID" value="NZ_JBNPXW010000002.1"/>
</dbReference>
<dbReference type="Pfam" id="PF01075">
    <property type="entry name" value="Glyco_transf_9"/>
    <property type="match status" value="1"/>
</dbReference>
<dbReference type="PANTHER" id="PTHR44216:SF3">
    <property type="entry name" value="PROTEIN O-MANNOSYL-TRANSFERASE TMTC2"/>
    <property type="match status" value="1"/>
</dbReference>
<protein>
    <submittedName>
        <fullName evidence="2">Tetratricopeptide repeat protein</fullName>
    </submittedName>
</protein>
<evidence type="ECO:0000313" key="3">
    <source>
        <dbReference type="Proteomes" id="UP000280346"/>
    </source>
</evidence>
<dbReference type="InterPro" id="IPR052384">
    <property type="entry name" value="TMTC_O-mannosyltransferase"/>
</dbReference>
<proteinExistence type="predicted"/>
<dbReference type="Pfam" id="PF13414">
    <property type="entry name" value="TPR_11"/>
    <property type="match status" value="2"/>
</dbReference>
<dbReference type="Proteomes" id="UP000280346">
    <property type="component" value="Unassembled WGS sequence"/>
</dbReference>
<organism evidence="2 3">
    <name type="scientific">Azospirillum doebereinerae</name>
    <dbReference type="NCBI Taxonomy" id="92933"/>
    <lineage>
        <taxon>Bacteria</taxon>
        <taxon>Pseudomonadati</taxon>
        <taxon>Pseudomonadota</taxon>
        <taxon>Alphaproteobacteria</taxon>
        <taxon>Rhodospirillales</taxon>
        <taxon>Azospirillaceae</taxon>
        <taxon>Azospirillum</taxon>
    </lineage>
</organism>
<dbReference type="SUPFAM" id="SSF53756">
    <property type="entry name" value="UDP-Glycosyltransferase/glycogen phosphorylase"/>
    <property type="match status" value="1"/>
</dbReference>
<keyword evidence="3" id="KW-1185">Reference proteome</keyword>
<dbReference type="SMART" id="SM00028">
    <property type="entry name" value="TPR"/>
    <property type="match status" value="7"/>
</dbReference>
<name>A0A433J8G0_9PROT</name>
<feature type="repeat" description="TPR" evidence="1">
    <location>
        <begin position="72"/>
        <end position="105"/>
    </location>
</feature>
<comment type="caution">
    <text evidence="2">The sequence shown here is derived from an EMBL/GenBank/DDBJ whole genome shotgun (WGS) entry which is preliminary data.</text>
</comment>
<dbReference type="GO" id="GO:0035269">
    <property type="term" value="P:protein O-linked glycosylation via mannose"/>
    <property type="evidence" value="ECO:0007669"/>
    <property type="project" value="TreeGrafter"/>
</dbReference>
<dbReference type="Gene3D" id="3.40.50.2000">
    <property type="entry name" value="Glycogen Phosphorylase B"/>
    <property type="match status" value="1"/>
</dbReference>
<dbReference type="GO" id="GO:0000030">
    <property type="term" value="F:mannosyltransferase activity"/>
    <property type="evidence" value="ECO:0007669"/>
    <property type="project" value="TreeGrafter"/>
</dbReference>
<reference evidence="2 3" key="1">
    <citation type="submission" date="2018-12" db="EMBL/GenBank/DDBJ databases">
        <authorList>
            <person name="Yang Y."/>
        </authorList>
    </citation>
    <scope>NUCLEOTIDE SEQUENCE [LARGE SCALE GENOMIC DNA]</scope>
    <source>
        <strain evidence="2 3">GSF71</strain>
    </source>
</reference>
<dbReference type="EMBL" id="RZIJ01000010">
    <property type="protein sequence ID" value="RUQ70266.1"/>
    <property type="molecule type" value="Genomic_DNA"/>
</dbReference>
<dbReference type="AlphaFoldDB" id="A0A433J8G0"/>
<evidence type="ECO:0000313" key="2">
    <source>
        <dbReference type="EMBL" id="RUQ70266.1"/>
    </source>
</evidence>
<dbReference type="PANTHER" id="PTHR44216">
    <property type="entry name" value="PROTEIN O-MANNOSYL-TRANSFERASE TMTC2"/>
    <property type="match status" value="1"/>
</dbReference>
<dbReference type="Pfam" id="PF13432">
    <property type="entry name" value="TPR_16"/>
    <property type="match status" value="1"/>
</dbReference>
<dbReference type="Pfam" id="PF13374">
    <property type="entry name" value="TPR_10"/>
    <property type="match status" value="1"/>
</dbReference>
<dbReference type="InterPro" id="IPR002201">
    <property type="entry name" value="Glyco_trans_9"/>
</dbReference>
<dbReference type="PROSITE" id="PS50005">
    <property type="entry name" value="TPR"/>
    <property type="match status" value="4"/>
</dbReference>
<dbReference type="InterPro" id="IPR019734">
    <property type="entry name" value="TPR_rpt"/>
</dbReference>
<dbReference type="OrthoDB" id="9778733at2"/>
<sequence>MASLHEALNAALDHMEAGRLAEADTLCGRILDAVPEHPDTLHVWGVCAARMGLFPEAAGRVRRAITGRGDASHYHVTLANILVEMEQGDEAVSAYRTAASLDPAAGTLYALGRLLERQGKGAVVVYRAAVCADPAHFDAYCRLGEALGGAEAVSAYRCALALDSWNADLHHNLGLALQDAGRQDEALAALRTATKLRSDFPEAQYSLGNLLQARGGQGEAVAAYRAALSQRPDFAEAWCNLGNAWKGQRVFEKARSAQRIAVALRPDLDAAWSNLGFALHALGRPDAAVEAHRIALRLAPALAGARSNLGLALKDLGRVEEAVAAQHGAVALAPALSEAWSNLGSALKASGRVNEALTAHGRAVLLTPDSADARLNRSHLLLATGDFAVGWAEYEWRWRSSMQRDRGFPWPQWRGEALNGRRILLHAEQGFGDTLQFVRYAAMVAEKGGAVVLEIQAPLKRLLGRLPGAVQVIARGEPLPDCDLHCPLLSLPLAFGTRLDSVPAAVPYLQADPALCAAWAERFPSDGRLEVGLVWAGSPQPGHRRVESIDRQRSMALAQLAPLAGIPGMRFHSLQKDGEAAAQAATPPDGMELVDAMGSVGDFADTAALVERLDLVIGVDTAVVHLAGALGKPVWVLSRYDGCWRWLENRSDSLWYPSLRLYRQDWPGCWEPVVGRVAADLRALAAGR</sequence>
<feature type="repeat" description="TPR" evidence="1">
    <location>
        <begin position="269"/>
        <end position="302"/>
    </location>
</feature>
<dbReference type="InterPro" id="IPR011990">
    <property type="entry name" value="TPR-like_helical_dom_sf"/>
</dbReference>
<dbReference type="Gene3D" id="1.25.40.10">
    <property type="entry name" value="Tetratricopeptide repeat domain"/>
    <property type="match status" value="5"/>
</dbReference>
<dbReference type="SUPFAM" id="SSF48452">
    <property type="entry name" value="TPR-like"/>
    <property type="match status" value="3"/>
</dbReference>
<gene>
    <name evidence="2" type="ORF">EJ913_14850</name>
</gene>
<keyword evidence="1" id="KW-0802">TPR repeat</keyword>